<name>A0A249MQN7_SPHXE</name>
<evidence type="ECO:0000313" key="2">
    <source>
        <dbReference type="EMBL" id="ASY43661.1"/>
    </source>
</evidence>
<proteinExistence type="predicted"/>
<dbReference type="Proteomes" id="UP000290975">
    <property type="component" value="Unassembled WGS sequence"/>
</dbReference>
<keyword evidence="1" id="KW-0472">Membrane</keyword>
<dbReference type="RefSeq" id="WP_017184252.1">
    <property type="nucleotide sequence ID" value="NZ_BBQY01000022.1"/>
</dbReference>
<feature type="transmembrane region" description="Helical" evidence="1">
    <location>
        <begin position="30"/>
        <end position="47"/>
    </location>
</feature>
<evidence type="ECO:0000313" key="4">
    <source>
        <dbReference type="Proteomes" id="UP000217141"/>
    </source>
</evidence>
<keyword evidence="1" id="KW-0812">Transmembrane</keyword>
<organism evidence="2 4">
    <name type="scientific">Sphingobium xenophagum</name>
    <dbReference type="NCBI Taxonomy" id="121428"/>
    <lineage>
        <taxon>Bacteria</taxon>
        <taxon>Pseudomonadati</taxon>
        <taxon>Pseudomonadota</taxon>
        <taxon>Alphaproteobacteria</taxon>
        <taxon>Sphingomonadales</taxon>
        <taxon>Sphingomonadaceae</taxon>
        <taxon>Sphingobium</taxon>
    </lineage>
</organism>
<reference evidence="2 4" key="2">
    <citation type="submission" date="2017-08" db="EMBL/GenBank/DDBJ databases">
        <title>Whole Genome Sequence of Sphingobium hydrophobicum C1: Insights into Adaption to the Electronic-waste Contaminated Sediment.</title>
        <authorList>
            <person name="Song D."/>
            <person name="Chen X."/>
            <person name="Xu M."/>
        </authorList>
    </citation>
    <scope>NUCLEOTIDE SEQUENCE [LARGE SCALE GENOMIC DNA]</scope>
    <source>
        <strain evidence="2 4">C1</strain>
    </source>
</reference>
<dbReference type="STRING" id="1192759.GCA_000277525_03461"/>
<evidence type="ECO:0000256" key="1">
    <source>
        <dbReference type="SAM" id="Phobius"/>
    </source>
</evidence>
<reference evidence="3 5" key="1">
    <citation type="submission" date="2014-12" db="EMBL/GenBank/DDBJ databases">
        <title>Whole genome sequencing of Sphingobium xenophagum OW59.</title>
        <authorList>
            <person name="Ohta Y."/>
            <person name="Nishi S."/>
            <person name="Hatada Y."/>
        </authorList>
    </citation>
    <scope>NUCLEOTIDE SEQUENCE [LARGE SCALE GENOMIC DNA]</scope>
    <source>
        <strain evidence="3 5">OW59</strain>
    </source>
</reference>
<evidence type="ECO:0000313" key="3">
    <source>
        <dbReference type="EMBL" id="GBH31944.1"/>
    </source>
</evidence>
<keyword evidence="5" id="KW-1185">Reference proteome</keyword>
<evidence type="ECO:0000313" key="5">
    <source>
        <dbReference type="Proteomes" id="UP000290975"/>
    </source>
</evidence>
<accession>A0A401J5S5</accession>
<dbReference type="EMBL" id="BBQY01000022">
    <property type="protein sequence ID" value="GBH31944.1"/>
    <property type="molecule type" value="Genomic_DNA"/>
</dbReference>
<gene>
    <name evidence="2" type="ORF">CJD35_03715</name>
    <name evidence="3" type="ORF">MBESOW_P3205</name>
</gene>
<keyword evidence="1" id="KW-1133">Transmembrane helix</keyword>
<dbReference type="Proteomes" id="UP000217141">
    <property type="component" value="Chromosome I"/>
</dbReference>
<protein>
    <submittedName>
        <fullName evidence="2">Uncharacterized protein</fullName>
    </submittedName>
</protein>
<dbReference type="AlphaFoldDB" id="A0A249MQN7"/>
<dbReference type="KEGG" id="shyd:CJD35_03715"/>
<sequence length="78" mass="8098">MALIGWFLSFVGLFAGLALRQDMPVGGAATLSNLLIALAVLACPMIWQGKPLGISRGQRVVAALIMILSLPLVLLPAG</sequence>
<dbReference type="EMBL" id="CP022745">
    <property type="protein sequence ID" value="ASY43661.1"/>
    <property type="molecule type" value="Genomic_DNA"/>
</dbReference>
<accession>A0A249MQN7</accession>
<feature type="transmembrane region" description="Helical" evidence="1">
    <location>
        <begin position="59"/>
        <end position="77"/>
    </location>
</feature>